<organism evidence="1 2">
    <name type="scientific">Lithospermum erythrorhizon</name>
    <name type="common">Purple gromwell</name>
    <name type="synonym">Lithospermum officinale var. erythrorhizon</name>
    <dbReference type="NCBI Taxonomy" id="34254"/>
    <lineage>
        <taxon>Eukaryota</taxon>
        <taxon>Viridiplantae</taxon>
        <taxon>Streptophyta</taxon>
        <taxon>Embryophyta</taxon>
        <taxon>Tracheophyta</taxon>
        <taxon>Spermatophyta</taxon>
        <taxon>Magnoliopsida</taxon>
        <taxon>eudicotyledons</taxon>
        <taxon>Gunneridae</taxon>
        <taxon>Pentapetalae</taxon>
        <taxon>asterids</taxon>
        <taxon>lamiids</taxon>
        <taxon>Boraginales</taxon>
        <taxon>Boraginaceae</taxon>
        <taxon>Boraginoideae</taxon>
        <taxon>Lithospermeae</taxon>
        <taxon>Lithospermum</taxon>
    </lineage>
</organism>
<accession>A0AAV3P7G0</accession>
<name>A0AAV3P7G0_LITER</name>
<dbReference type="AlphaFoldDB" id="A0AAV3P7G0"/>
<evidence type="ECO:0000313" key="1">
    <source>
        <dbReference type="EMBL" id="GAA0147549.1"/>
    </source>
</evidence>
<dbReference type="PANTHER" id="PTHR11697">
    <property type="entry name" value="GENERAL TRANSCRIPTION FACTOR 2-RELATED ZINC FINGER PROTEIN"/>
    <property type="match status" value="1"/>
</dbReference>
<gene>
    <name evidence="1" type="ORF">LIER_07222</name>
</gene>
<keyword evidence="2" id="KW-1185">Reference proteome</keyword>
<reference evidence="1 2" key="1">
    <citation type="submission" date="2024-01" db="EMBL/GenBank/DDBJ databases">
        <title>The complete chloroplast genome sequence of Lithospermum erythrorhizon: insights into the phylogenetic relationship among Boraginaceae species and the maternal lineages of purple gromwells.</title>
        <authorList>
            <person name="Okada T."/>
            <person name="Watanabe K."/>
        </authorList>
    </citation>
    <scope>NUCLEOTIDE SEQUENCE [LARGE SCALE GENOMIC DNA]</scope>
</reference>
<proteinExistence type="predicted"/>
<dbReference type="Proteomes" id="UP001454036">
    <property type="component" value="Unassembled WGS sequence"/>
</dbReference>
<protein>
    <submittedName>
        <fullName evidence="1">Uncharacterized protein</fullName>
    </submittedName>
</protein>
<dbReference type="EMBL" id="BAABME010001097">
    <property type="protein sequence ID" value="GAA0147549.1"/>
    <property type="molecule type" value="Genomic_DNA"/>
</dbReference>
<dbReference type="PANTHER" id="PTHR11697:SF230">
    <property type="entry name" value="ZINC FINGER, MYM DOMAIN CONTAINING 1"/>
    <property type="match status" value="1"/>
</dbReference>
<dbReference type="InterPro" id="IPR055298">
    <property type="entry name" value="AtLOH3-like"/>
</dbReference>
<comment type="caution">
    <text evidence="1">The sequence shown here is derived from an EMBL/GenBank/DDBJ whole genome shotgun (WGS) entry which is preliminary data.</text>
</comment>
<sequence>MTKLYPTNFLDEVESSLRNQLANYIEDVRDESSFEKLKGFGDRCKQLVATGKHMTYGAVFRLVKFALILSVATASVERVLSTMKIYLQDGGPMIK</sequence>
<evidence type="ECO:0000313" key="2">
    <source>
        <dbReference type="Proteomes" id="UP001454036"/>
    </source>
</evidence>